<sequence>MTSPCGFLKPTKCLPFSKICIISMKTGIEGKKRKRCSLKFLKTSTSSRNESCLSH</sequence>
<accession>A0A2P2NB53</accession>
<organism evidence="1">
    <name type="scientific">Rhizophora mucronata</name>
    <name type="common">Asiatic mangrove</name>
    <dbReference type="NCBI Taxonomy" id="61149"/>
    <lineage>
        <taxon>Eukaryota</taxon>
        <taxon>Viridiplantae</taxon>
        <taxon>Streptophyta</taxon>
        <taxon>Embryophyta</taxon>
        <taxon>Tracheophyta</taxon>
        <taxon>Spermatophyta</taxon>
        <taxon>Magnoliopsida</taxon>
        <taxon>eudicotyledons</taxon>
        <taxon>Gunneridae</taxon>
        <taxon>Pentapetalae</taxon>
        <taxon>rosids</taxon>
        <taxon>fabids</taxon>
        <taxon>Malpighiales</taxon>
        <taxon>Rhizophoraceae</taxon>
        <taxon>Rhizophora</taxon>
    </lineage>
</organism>
<proteinExistence type="predicted"/>
<dbReference type="AlphaFoldDB" id="A0A2P2NB53"/>
<protein>
    <submittedName>
        <fullName evidence="1">Uncharacterized protein</fullName>
    </submittedName>
</protein>
<name>A0A2P2NB53_RHIMU</name>
<reference evidence="1" key="1">
    <citation type="submission" date="2018-02" db="EMBL/GenBank/DDBJ databases">
        <title>Rhizophora mucronata_Transcriptome.</title>
        <authorList>
            <person name="Meera S.P."/>
            <person name="Sreeshan A."/>
            <person name="Augustine A."/>
        </authorList>
    </citation>
    <scope>NUCLEOTIDE SEQUENCE</scope>
    <source>
        <tissue evidence="1">Leaf</tissue>
    </source>
</reference>
<evidence type="ECO:0000313" key="1">
    <source>
        <dbReference type="EMBL" id="MBX39698.1"/>
    </source>
</evidence>
<dbReference type="EMBL" id="GGEC01059214">
    <property type="protein sequence ID" value="MBX39698.1"/>
    <property type="molecule type" value="Transcribed_RNA"/>
</dbReference>